<reference evidence="2" key="1">
    <citation type="submission" date="2025-08" db="UniProtKB">
        <authorList>
            <consortium name="RefSeq"/>
        </authorList>
    </citation>
    <scope>IDENTIFICATION</scope>
    <source>
        <tissue evidence="2">Whole organism</tissue>
    </source>
</reference>
<dbReference type="Proteomes" id="UP000504606">
    <property type="component" value="Unplaced"/>
</dbReference>
<evidence type="ECO:0000313" key="2">
    <source>
        <dbReference type="RefSeq" id="XP_026291461.1"/>
    </source>
</evidence>
<sequence length="105" mass="12076">MFIDNRMQCLQWKKAKCYYYKEHTILLAWYMSCVGPTYYNLPMLSTVITSIISRILVRMEQDVPGSNVEVVTSLLVFNLAENMLGARLLECTLFVGYAQGLHLCV</sequence>
<evidence type="ECO:0000313" key="1">
    <source>
        <dbReference type="Proteomes" id="UP000504606"/>
    </source>
</evidence>
<dbReference type="AlphaFoldDB" id="A0A6J1TKW2"/>
<accession>A0A6J1TKW2</accession>
<proteinExistence type="predicted"/>
<keyword evidence="1" id="KW-1185">Reference proteome</keyword>
<gene>
    <name evidence="2" type="primary">LOC113215993</name>
</gene>
<dbReference type="KEGG" id="foc:113215993"/>
<organism evidence="1 2">
    <name type="scientific">Frankliniella occidentalis</name>
    <name type="common">Western flower thrips</name>
    <name type="synonym">Euthrips occidentalis</name>
    <dbReference type="NCBI Taxonomy" id="133901"/>
    <lineage>
        <taxon>Eukaryota</taxon>
        <taxon>Metazoa</taxon>
        <taxon>Ecdysozoa</taxon>
        <taxon>Arthropoda</taxon>
        <taxon>Hexapoda</taxon>
        <taxon>Insecta</taxon>
        <taxon>Pterygota</taxon>
        <taxon>Neoptera</taxon>
        <taxon>Paraneoptera</taxon>
        <taxon>Thysanoptera</taxon>
        <taxon>Terebrantia</taxon>
        <taxon>Thripoidea</taxon>
        <taxon>Thripidae</taxon>
        <taxon>Frankliniella</taxon>
    </lineage>
</organism>
<dbReference type="RefSeq" id="XP_026291461.1">
    <property type="nucleotide sequence ID" value="XM_026435676.2"/>
</dbReference>
<dbReference type="GeneID" id="113215993"/>
<protein>
    <submittedName>
        <fullName evidence="2">Uncharacterized protein LOC113215993</fullName>
    </submittedName>
</protein>
<name>A0A6J1TKW2_FRAOC</name>